<gene>
    <name evidence="2" type="ORF">E3T28_00490</name>
</gene>
<dbReference type="Gene3D" id="3.50.50.60">
    <property type="entry name" value="FAD/NAD(P)-binding domain"/>
    <property type="match status" value="1"/>
</dbReference>
<feature type="compositionally biased region" description="Basic residues" evidence="1">
    <location>
        <begin position="157"/>
        <end position="166"/>
    </location>
</feature>
<keyword evidence="3" id="KW-1185">Reference proteome</keyword>
<organism evidence="2 3">
    <name type="scientific">Cryobacterium sinapicolor</name>
    <dbReference type="NCBI Taxonomy" id="1259236"/>
    <lineage>
        <taxon>Bacteria</taxon>
        <taxon>Bacillati</taxon>
        <taxon>Actinomycetota</taxon>
        <taxon>Actinomycetes</taxon>
        <taxon>Micrococcales</taxon>
        <taxon>Microbacteriaceae</taxon>
        <taxon>Cryobacterium</taxon>
    </lineage>
</organism>
<dbReference type="EMBL" id="SOGQ01000008">
    <property type="protein sequence ID" value="TFD05700.1"/>
    <property type="molecule type" value="Genomic_DNA"/>
</dbReference>
<evidence type="ECO:0000256" key="1">
    <source>
        <dbReference type="SAM" id="MobiDB-lite"/>
    </source>
</evidence>
<dbReference type="SUPFAM" id="SSF51905">
    <property type="entry name" value="FAD/NAD(P)-binding domain"/>
    <property type="match status" value="1"/>
</dbReference>
<sequence>MTPDADADLVVLGGGLTGLTLAARLAREQSGPRVIVLEPRTEYQDDRSWCFWRPERHELSHRVSASWKTWTFSDAAGRTIRHQVPGLAYRLHRRLYSGRGRRGAPLAGRAGGEPGRVPPRVRPALRVGLELRSVGLAAFSRRIRAAHRSGAVASRPGQRHLRGAGR</sequence>
<dbReference type="Proteomes" id="UP000297853">
    <property type="component" value="Unassembled WGS sequence"/>
</dbReference>
<proteinExistence type="predicted"/>
<reference evidence="2 3" key="1">
    <citation type="submission" date="2019-03" db="EMBL/GenBank/DDBJ databases">
        <title>Genomics of glacier-inhabiting Cryobacterium strains.</title>
        <authorList>
            <person name="Liu Q."/>
            <person name="Xin Y.-H."/>
        </authorList>
    </citation>
    <scope>NUCLEOTIDE SEQUENCE [LARGE SCALE GENOMIC DNA]</scope>
    <source>
        <strain evidence="2 3">TMT1-23-1</strain>
    </source>
</reference>
<name>A0ABY2JH61_9MICO</name>
<evidence type="ECO:0000313" key="3">
    <source>
        <dbReference type="Proteomes" id="UP000297853"/>
    </source>
</evidence>
<protein>
    <recommendedName>
        <fullName evidence="4">FAD-dependent oxidoreductase</fullName>
    </recommendedName>
</protein>
<comment type="caution">
    <text evidence="2">The sequence shown here is derived from an EMBL/GenBank/DDBJ whole genome shotgun (WGS) entry which is preliminary data.</text>
</comment>
<evidence type="ECO:0008006" key="4">
    <source>
        <dbReference type="Google" id="ProtNLM"/>
    </source>
</evidence>
<evidence type="ECO:0000313" key="2">
    <source>
        <dbReference type="EMBL" id="TFD05700.1"/>
    </source>
</evidence>
<feature type="region of interest" description="Disordered" evidence="1">
    <location>
        <begin position="147"/>
        <end position="166"/>
    </location>
</feature>
<dbReference type="InterPro" id="IPR036188">
    <property type="entry name" value="FAD/NAD-bd_sf"/>
</dbReference>
<accession>A0ABY2JH61</accession>
<dbReference type="Pfam" id="PF05834">
    <property type="entry name" value="Lycopene_cycl"/>
    <property type="match status" value="1"/>
</dbReference>